<protein>
    <recommendedName>
        <fullName evidence="2">SWIM-type domain-containing protein</fullName>
    </recommendedName>
</protein>
<reference evidence="1" key="1">
    <citation type="submission" date="2020-03" db="EMBL/GenBank/DDBJ databases">
        <title>The deep terrestrial virosphere.</title>
        <authorList>
            <person name="Holmfeldt K."/>
            <person name="Nilsson E."/>
            <person name="Simone D."/>
            <person name="Lopez-Fernandez M."/>
            <person name="Wu X."/>
            <person name="de Brujin I."/>
            <person name="Lundin D."/>
            <person name="Andersson A."/>
            <person name="Bertilsson S."/>
            <person name="Dopson M."/>
        </authorList>
    </citation>
    <scope>NUCLEOTIDE SEQUENCE</scope>
    <source>
        <strain evidence="1">MM415B00340</strain>
    </source>
</reference>
<proteinExistence type="predicted"/>
<organism evidence="1">
    <name type="scientific">viral metagenome</name>
    <dbReference type="NCBI Taxonomy" id="1070528"/>
    <lineage>
        <taxon>unclassified sequences</taxon>
        <taxon>metagenomes</taxon>
        <taxon>organismal metagenomes</taxon>
    </lineage>
</organism>
<name>A0A6M3JC66_9ZZZZ</name>
<dbReference type="EMBL" id="MT141558">
    <property type="protein sequence ID" value="QJA66621.1"/>
    <property type="molecule type" value="Genomic_DNA"/>
</dbReference>
<dbReference type="AlphaFoldDB" id="A0A6M3JC66"/>
<evidence type="ECO:0008006" key="2">
    <source>
        <dbReference type="Google" id="ProtNLM"/>
    </source>
</evidence>
<gene>
    <name evidence="1" type="ORF">MM415B00340_0005</name>
</gene>
<accession>A0A6M3JC66</accession>
<sequence length="90" mass="10995">MKLLMFIHKWKLYEMRLLESTSEIQITKHGVYSYSIHNVKGRWYCDCWGFRRHHKCHHMTHIDELLQQPTVNEPWAQWAEEAAQEQEARV</sequence>
<evidence type="ECO:0000313" key="1">
    <source>
        <dbReference type="EMBL" id="QJA66621.1"/>
    </source>
</evidence>